<keyword evidence="7 11" id="KW-0067">ATP-binding</keyword>
<evidence type="ECO:0000256" key="6">
    <source>
        <dbReference type="ARBA" id="ARBA00022777"/>
    </source>
</evidence>
<dbReference type="EC" id="2.7.12.1" evidence="2"/>
<dbReference type="Gene3D" id="1.10.510.10">
    <property type="entry name" value="Transferase(Phosphotransferase) domain 1"/>
    <property type="match status" value="1"/>
</dbReference>
<evidence type="ECO:0000256" key="2">
    <source>
        <dbReference type="ARBA" id="ARBA00013203"/>
    </source>
</evidence>
<evidence type="ECO:0000256" key="10">
    <source>
        <dbReference type="ARBA" id="ARBA00051680"/>
    </source>
</evidence>
<evidence type="ECO:0000256" key="13">
    <source>
        <dbReference type="SAM" id="MobiDB-lite"/>
    </source>
</evidence>
<feature type="binding site" evidence="11">
    <location>
        <position position="130"/>
    </location>
    <ligand>
        <name>ATP</name>
        <dbReference type="ChEBI" id="CHEBI:30616"/>
    </ligand>
</feature>
<organism evidence="15 16">
    <name type="scientific">Tritrichomonas musculus</name>
    <dbReference type="NCBI Taxonomy" id="1915356"/>
    <lineage>
        <taxon>Eukaryota</taxon>
        <taxon>Metamonada</taxon>
        <taxon>Parabasalia</taxon>
        <taxon>Tritrichomonadida</taxon>
        <taxon>Tritrichomonadidae</taxon>
        <taxon>Tritrichomonas</taxon>
    </lineage>
</organism>
<dbReference type="InterPro" id="IPR042521">
    <property type="entry name" value="DYRK"/>
</dbReference>
<sequence>MHTHSRNSGAKLPSRPATSSAVAPTHVNASIIHGPISPKEAVKKYSQLLSPYEKAEILKYDEIYYVGKAGKKETRVGSEYHFDLPTHHYKVTIGDHIVYRYEIRSLLGQGTFGQVLQCFDHKEKKLVAVKIMINTPDVTEAGTIEIDHLKRIIGQNNYCLQLLDSFTFRNHLCAVFDVLGQNLYDYTQAMKTRKIPEDMIKQIAKQVLIALDYSHSHGVVHCDLKPENITFVSGVDHNVRLIDFGSSCLIGEPMIYDYIQSRYYRAPEVILAYSYGPAMDIWSYGLVVAELYTGKTIFTGADNRGQMAKYIESFGLPPIEMRTKGKCSNEFFTLTGYYKQEFGKEPIKPGSVPISQLTKIKDPNLIDFLNKCFEWDPKKRISAREALKHPWIK</sequence>
<dbReference type="PANTHER" id="PTHR24058">
    <property type="entry name" value="DUAL SPECIFICITY PROTEIN KINASE"/>
    <property type="match status" value="1"/>
</dbReference>
<comment type="catalytic activity">
    <reaction evidence="10">
        <text>L-tyrosyl-[protein] + ATP = O-phospho-L-tyrosyl-[protein] + ADP + H(+)</text>
        <dbReference type="Rhea" id="RHEA:10596"/>
        <dbReference type="Rhea" id="RHEA-COMP:10136"/>
        <dbReference type="Rhea" id="RHEA-COMP:20101"/>
        <dbReference type="ChEBI" id="CHEBI:15378"/>
        <dbReference type="ChEBI" id="CHEBI:30616"/>
        <dbReference type="ChEBI" id="CHEBI:46858"/>
        <dbReference type="ChEBI" id="CHEBI:61978"/>
        <dbReference type="ChEBI" id="CHEBI:456216"/>
        <dbReference type="EC" id="2.7.12.1"/>
    </reaction>
</comment>
<keyword evidence="3 12" id="KW-0723">Serine/threonine-protein kinase</keyword>
<proteinExistence type="inferred from homology"/>
<dbReference type="Gene3D" id="3.30.10.30">
    <property type="entry name" value="DYRK"/>
    <property type="match status" value="1"/>
</dbReference>
<dbReference type="PANTHER" id="PTHR24058:SF22">
    <property type="entry name" value="DUAL SPECIFICITY TYROSINE-PHOSPHORYLATION-REGULATED KINASE 4"/>
    <property type="match status" value="1"/>
</dbReference>
<dbReference type="InterPro" id="IPR017441">
    <property type="entry name" value="Protein_kinase_ATP_BS"/>
</dbReference>
<evidence type="ECO:0000256" key="8">
    <source>
        <dbReference type="ARBA" id="ARBA00049003"/>
    </source>
</evidence>
<feature type="domain" description="Protein kinase" evidence="14">
    <location>
        <begin position="101"/>
        <end position="392"/>
    </location>
</feature>
<dbReference type="EMBL" id="JAPFFF010000019">
    <property type="protein sequence ID" value="KAK8857972.1"/>
    <property type="molecule type" value="Genomic_DNA"/>
</dbReference>
<keyword evidence="4" id="KW-0808">Transferase</keyword>
<evidence type="ECO:0000256" key="12">
    <source>
        <dbReference type="RuleBase" id="RU000304"/>
    </source>
</evidence>
<keyword evidence="16" id="KW-1185">Reference proteome</keyword>
<evidence type="ECO:0000256" key="3">
    <source>
        <dbReference type="ARBA" id="ARBA00022527"/>
    </source>
</evidence>
<evidence type="ECO:0000256" key="5">
    <source>
        <dbReference type="ARBA" id="ARBA00022741"/>
    </source>
</evidence>
<evidence type="ECO:0000259" key="14">
    <source>
        <dbReference type="PROSITE" id="PS50011"/>
    </source>
</evidence>
<evidence type="ECO:0000256" key="11">
    <source>
        <dbReference type="PROSITE-ProRule" id="PRU10141"/>
    </source>
</evidence>
<evidence type="ECO:0000256" key="4">
    <source>
        <dbReference type="ARBA" id="ARBA00022679"/>
    </source>
</evidence>
<dbReference type="Gene3D" id="3.30.200.20">
    <property type="entry name" value="Phosphorylase Kinase, domain 1"/>
    <property type="match status" value="1"/>
</dbReference>
<evidence type="ECO:0000256" key="9">
    <source>
        <dbReference type="ARBA" id="ARBA00049308"/>
    </source>
</evidence>
<dbReference type="Pfam" id="PF00069">
    <property type="entry name" value="Pkinase"/>
    <property type="match status" value="1"/>
</dbReference>
<evidence type="ECO:0000256" key="7">
    <source>
        <dbReference type="ARBA" id="ARBA00022840"/>
    </source>
</evidence>
<dbReference type="InterPro" id="IPR008271">
    <property type="entry name" value="Ser/Thr_kinase_AS"/>
</dbReference>
<dbReference type="PROSITE" id="PS00108">
    <property type="entry name" value="PROTEIN_KINASE_ST"/>
    <property type="match status" value="1"/>
</dbReference>
<dbReference type="PROSITE" id="PS50011">
    <property type="entry name" value="PROTEIN_KINASE_DOM"/>
    <property type="match status" value="1"/>
</dbReference>
<accession>A0ABR2I7U3</accession>
<keyword evidence="5 11" id="KW-0547">Nucleotide-binding</keyword>
<comment type="similarity">
    <text evidence="1">Belongs to the protein kinase superfamily. CMGC Ser/Thr protein kinase family. MNB/DYRK subfamily.</text>
</comment>
<evidence type="ECO:0000313" key="16">
    <source>
        <dbReference type="Proteomes" id="UP001470230"/>
    </source>
</evidence>
<dbReference type="SUPFAM" id="SSF56112">
    <property type="entry name" value="Protein kinase-like (PK-like)"/>
    <property type="match status" value="1"/>
</dbReference>
<comment type="catalytic activity">
    <reaction evidence="8">
        <text>L-seryl-[protein] + ATP = O-phospho-L-seryl-[protein] + ADP + H(+)</text>
        <dbReference type="Rhea" id="RHEA:17989"/>
        <dbReference type="Rhea" id="RHEA-COMP:9863"/>
        <dbReference type="Rhea" id="RHEA-COMP:11604"/>
        <dbReference type="ChEBI" id="CHEBI:15378"/>
        <dbReference type="ChEBI" id="CHEBI:29999"/>
        <dbReference type="ChEBI" id="CHEBI:30616"/>
        <dbReference type="ChEBI" id="CHEBI:83421"/>
        <dbReference type="ChEBI" id="CHEBI:456216"/>
        <dbReference type="EC" id="2.7.12.1"/>
    </reaction>
</comment>
<comment type="caution">
    <text evidence="15">The sequence shown here is derived from an EMBL/GenBank/DDBJ whole genome shotgun (WGS) entry which is preliminary data.</text>
</comment>
<dbReference type="InterPro" id="IPR011009">
    <property type="entry name" value="Kinase-like_dom_sf"/>
</dbReference>
<gene>
    <name evidence="15" type="ORF">M9Y10_013071</name>
</gene>
<comment type="catalytic activity">
    <reaction evidence="9">
        <text>L-threonyl-[protein] + ATP = O-phospho-L-threonyl-[protein] + ADP + H(+)</text>
        <dbReference type="Rhea" id="RHEA:46608"/>
        <dbReference type="Rhea" id="RHEA-COMP:11060"/>
        <dbReference type="Rhea" id="RHEA-COMP:11605"/>
        <dbReference type="ChEBI" id="CHEBI:15378"/>
        <dbReference type="ChEBI" id="CHEBI:30013"/>
        <dbReference type="ChEBI" id="CHEBI:30616"/>
        <dbReference type="ChEBI" id="CHEBI:61977"/>
        <dbReference type="ChEBI" id="CHEBI:456216"/>
        <dbReference type="EC" id="2.7.12.1"/>
    </reaction>
</comment>
<protein>
    <recommendedName>
        <fullName evidence="2">dual-specificity kinase</fullName>
        <ecNumber evidence="2">2.7.12.1</ecNumber>
    </recommendedName>
</protein>
<evidence type="ECO:0000313" key="15">
    <source>
        <dbReference type="EMBL" id="KAK8857972.1"/>
    </source>
</evidence>
<evidence type="ECO:0000256" key="1">
    <source>
        <dbReference type="ARBA" id="ARBA00008867"/>
    </source>
</evidence>
<feature type="region of interest" description="Disordered" evidence="13">
    <location>
        <begin position="1"/>
        <end position="23"/>
    </location>
</feature>
<dbReference type="PROSITE" id="PS00107">
    <property type="entry name" value="PROTEIN_KINASE_ATP"/>
    <property type="match status" value="1"/>
</dbReference>
<dbReference type="InterPro" id="IPR000719">
    <property type="entry name" value="Prot_kinase_dom"/>
</dbReference>
<name>A0ABR2I7U3_9EUKA</name>
<reference evidence="15 16" key="1">
    <citation type="submission" date="2024-04" db="EMBL/GenBank/DDBJ databases">
        <title>Tritrichomonas musculus Genome.</title>
        <authorList>
            <person name="Alves-Ferreira E."/>
            <person name="Grigg M."/>
            <person name="Lorenzi H."/>
            <person name="Galac M."/>
        </authorList>
    </citation>
    <scope>NUCLEOTIDE SEQUENCE [LARGE SCALE GENOMIC DNA]</scope>
    <source>
        <strain evidence="15 16">EAF2021</strain>
    </source>
</reference>
<dbReference type="InterPro" id="IPR050494">
    <property type="entry name" value="Ser_Thr_dual-spec_kinase"/>
</dbReference>
<keyword evidence="6" id="KW-0418">Kinase</keyword>
<dbReference type="Proteomes" id="UP001470230">
    <property type="component" value="Unassembled WGS sequence"/>
</dbReference>
<dbReference type="SMART" id="SM00220">
    <property type="entry name" value="S_TKc"/>
    <property type="match status" value="1"/>
</dbReference>